<comment type="similarity">
    <text evidence="9">Belongs to the adenylate kinase family. UMP-CMP kinase subfamily.</text>
</comment>
<evidence type="ECO:0000256" key="2">
    <source>
        <dbReference type="ARBA" id="ARBA00022679"/>
    </source>
</evidence>
<dbReference type="FunFam" id="3.40.50.300:FF:000315">
    <property type="entry name" value="Adenylate kinase 1"/>
    <property type="match status" value="1"/>
</dbReference>
<feature type="binding site" evidence="9">
    <location>
        <begin position="48"/>
        <end position="53"/>
    </location>
    <ligand>
        <name>ATP</name>
        <dbReference type="ChEBI" id="CHEBI:30616"/>
    </ligand>
</feature>
<reference evidence="11 12" key="1">
    <citation type="journal article" date="2019" name="Nat. Plants">
        <title>Genome sequencing of Musa balbisiana reveals subgenome evolution and function divergence in polyploid bananas.</title>
        <authorList>
            <person name="Yao X."/>
        </authorList>
    </citation>
    <scope>NUCLEOTIDE SEQUENCE [LARGE SCALE GENOMIC DNA]</scope>
    <source>
        <strain evidence="12">cv. DH-PKW</strain>
        <tissue evidence="11">Leaves</tissue>
    </source>
</reference>
<dbReference type="GO" id="GO:0033862">
    <property type="term" value="F:UMP kinase activity"/>
    <property type="evidence" value="ECO:0007669"/>
    <property type="project" value="RHEA"/>
</dbReference>
<dbReference type="GO" id="GO:0006221">
    <property type="term" value="P:pyrimidine nucleotide biosynthetic process"/>
    <property type="evidence" value="ECO:0007669"/>
    <property type="project" value="UniProtKB-UniRule"/>
</dbReference>
<dbReference type="Pfam" id="PF00406">
    <property type="entry name" value="ADK"/>
    <property type="match status" value="1"/>
</dbReference>
<dbReference type="SUPFAM" id="SSF52540">
    <property type="entry name" value="P-loop containing nucleoside triphosphate hydrolases"/>
    <property type="match status" value="1"/>
</dbReference>
<dbReference type="CDD" id="cd01428">
    <property type="entry name" value="ADK"/>
    <property type="match status" value="1"/>
</dbReference>
<feature type="binding site" evidence="9">
    <location>
        <position position="74"/>
    </location>
    <ligand>
        <name>a ribonucleoside 5'-phosphate</name>
        <dbReference type="ChEBI" id="CHEBI:58043"/>
    </ligand>
</feature>
<dbReference type="GO" id="GO:0006207">
    <property type="term" value="P:'de novo' pyrimidine nucleobase biosynthetic process"/>
    <property type="evidence" value="ECO:0007669"/>
    <property type="project" value="InterPro"/>
</dbReference>
<keyword evidence="6 9" id="KW-0665">Pyrimidine biosynthesis</keyword>
<dbReference type="GO" id="GO:0036430">
    <property type="term" value="F:CMP kinase activity"/>
    <property type="evidence" value="ECO:0007669"/>
    <property type="project" value="RHEA"/>
</dbReference>
<comment type="subunit">
    <text evidence="9">Monomer.</text>
</comment>
<dbReference type="PANTHER" id="PTHR42741:SF3">
    <property type="entry name" value="NITROREDUCTASE FAMILY PROTEIN"/>
    <property type="match status" value="1"/>
</dbReference>
<dbReference type="InterPro" id="IPR006266">
    <property type="entry name" value="UMP_CMP_kinase"/>
</dbReference>
<dbReference type="PROSITE" id="PS00113">
    <property type="entry name" value="ADENYLATE_KINASE"/>
    <property type="match status" value="1"/>
</dbReference>
<dbReference type="Proteomes" id="UP000317650">
    <property type="component" value="Chromosome 4"/>
</dbReference>
<feature type="binding site" evidence="9">
    <location>
        <position position="161"/>
    </location>
    <ligand>
        <name>ATP</name>
        <dbReference type="ChEBI" id="CHEBI:30616"/>
    </ligand>
</feature>
<comment type="caution">
    <text evidence="11">The sequence shown here is derived from an EMBL/GenBank/DDBJ whole genome shotgun (WGS) entry which is preliminary data.</text>
</comment>
<keyword evidence="1 9" id="KW-0963">Cytoplasm</keyword>
<dbReference type="AlphaFoldDB" id="A0A4V4H9V9"/>
<keyword evidence="7 9" id="KW-0539">Nucleus</keyword>
<organism evidence="11 12">
    <name type="scientific">Musa balbisiana</name>
    <name type="common">Banana</name>
    <dbReference type="NCBI Taxonomy" id="52838"/>
    <lineage>
        <taxon>Eukaryota</taxon>
        <taxon>Viridiplantae</taxon>
        <taxon>Streptophyta</taxon>
        <taxon>Embryophyta</taxon>
        <taxon>Tracheophyta</taxon>
        <taxon>Spermatophyta</taxon>
        <taxon>Magnoliopsida</taxon>
        <taxon>Liliopsida</taxon>
        <taxon>Zingiberales</taxon>
        <taxon>Musaceae</taxon>
        <taxon>Musa</taxon>
    </lineage>
</organism>
<dbReference type="PRINTS" id="PR00094">
    <property type="entry name" value="ADENYLTKNASE"/>
</dbReference>
<dbReference type="Gene3D" id="3.40.50.300">
    <property type="entry name" value="P-loop containing nucleotide triphosphate hydrolases"/>
    <property type="match status" value="1"/>
</dbReference>
<evidence type="ECO:0000256" key="1">
    <source>
        <dbReference type="ARBA" id="ARBA00022490"/>
    </source>
</evidence>
<feature type="compositionally biased region" description="Low complexity" evidence="10">
    <location>
        <begin position="365"/>
        <end position="377"/>
    </location>
</feature>
<evidence type="ECO:0000313" key="12">
    <source>
        <dbReference type="Proteomes" id="UP000317650"/>
    </source>
</evidence>
<keyword evidence="2 9" id="KW-0808">Transferase</keyword>
<evidence type="ECO:0000256" key="7">
    <source>
        <dbReference type="ARBA" id="ARBA00023242"/>
    </source>
</evidence>
<comment type="caution">
    <text evidence="9">Lacks conserved residue(s) required for the propagation of feature annotation.</text>
</comment>
<keyword evidence="5 9" id="KW-0067">ATP-binding</keyword>
<dbReference type="GO" id="GO:0005524">
    <property type="term" value="F:ATP binding"/>
    <property type="evidence" value="ECO:0007669"/>
    <property type="project" value="UniProtKB-KW"/>
</dbReference>
<comment type="cofactor">
    <cofactor evidence="9">
        <name>Mg(2+)</name>
        <dbReference type="ChEBI" id="CHEBI:18420"/>
    </cofactor>
    <text evidence="9">Binds 1 Mg(2+) ion per monomer.</text>
</comment>
<comment type="function">
    <text evidence="9">Catalyzes the phosphorylation of pyrimidine nucleoside monophosphates at the expense of ATP. Plays an important role in de novo pyrimidine nucleotide biosynthesis. Has preference for UMP and CMP as phosphate acceptors.</text>
</comment>
<dbReference type="STRING" id="52838.A0A4V4H9V9"/>
<feature type="binding site" evidence="9">
    <location>
        <position position="129"/>
    </location>
    <ligand>
        <name>CMP</name>
        <dbReference type="ChEBI" id="CHEBI:60377"/>
    </ligand>
</feature>
<dbReference type="HAMAP" id="MF_00235">
    <property type="entry name" value="Adenylate_kinase_Adk"/>
    <property type="match status" value="1"/>
</dbReference>
<dbReference type="InterPro" id="IPR000850">
    <property type="entry name" value="Adenylat/UMP-CMP_kin"/>
</dbReference>
<dbReference type="GO" id="GO:0036431">
    <property type="term" value="F:dCMP kinase activity"/>
    <property type="evidence" value="ECO:0007669"/>
    <property type="project" value="RHEA"/>
</dbReference>
<keyword evidence="3 9" id="KW-0547">Nucleotide-binding</keyword>
<accession>A0A4V4H9V9</accession>
<feature type="binding site" evidence="9">
    <location>
        <position position="204"/>
    </location>
    <ligand>
        <name>ATP</name>
        <dbReference type="ChEBI" id="CHEBI:30616"/>
    </ligand>
</feature>
<proteinExistence type="inferred from homology"/>
<keyword evidence="12" id="KW-1185">Reference proteome</keyword>
<comment type="catalytic activity">
    <reaction evidence="9">
        <text>CMP + ATP = CDP + ADP</text>
        <dbReference type="Rhea" id="RHEA:11600"/>
        <dbReference type="ChEBI" id="CHEBI:30616"/>
        <dbReference type="ChEBI" id="CHEBI:58069"/>
        <dbReference type="ChEBI" id="CHEBI:60377"/>
        <dbReference type="ChEBI" id="CHEBI:456216"/>
        <dbReference type="EC" id="2.7.4.14"/>
    </reaction>
</comment>
<feature type="binding site" evidence="9">
    <location>
        <position position="176"/>
    </location>
    <ligand>
        <name>a ribonucleoside 5'-phosphate</name>
        <dbReference type="ChEBI" id="CHEBI:58043"/>
    </ligand>
</feature>
<evidence type="ECO:0000256" key="10">
    <source>
        <dbReference type="SAM" id="MobiDB-lite"/>
    </source>
</evidence>
<gene>
    <name evidence="11" type="ORF">C4D60_Mb04t19500</name>
</gene>
<dbReference type="PANTHER" id="PTHR42741">
    <property type="entry name" value="NITROREDUCTASE FAMILY PROTEIN"/>
    <property type="match status" value="1"/>
</dbReference>
<comment type="domain">
    <text evidence="9">Consists of three domains, a large central CORE domain and two small peripheral domains, NMPbind and LID, which undergo movements during catalysis. The LID domain closes over the site of phosphoryl transfer upon ATP binding. Assembling and dissambling the active center during each catalytic cycle provides an effective means to prevent ATP hydrolysis.</text>
</comment>
<dbReference type="HAMAP" id="MF_03172">
    <property type="entry name" value="Adenylate_kinase_UMP_CMP_kin"/>
    <property type="match status" value="1"/>
</dbReference>
<feature type="binding site" evidence="9">
    <location>
        <begin position="95"/>
        <end position="97"/>
    </location>
    <ligand>
        <name>a ribonucleoside 5'-phosphate</name>
        <dbReference type="ChEBI" id="CHEBI:58043"/>
    </ligand>
</feature>
<dbReference type="InterPro" id="IPR027417">
    <property type="entry name" value="P-loop_NTPase"/>
</dbReference>
<evidence type="ECO:0000313" key="11">
    <source>
        <dbReference type="EMBL" id="THU73125.1"/>
    </source>
</evidence>
<evidence type="ECO:0000256" key="9">
    <source>
        <dbReference type="HAMAP-Rule" id="MF_03172"/>
    </source>
</evidence>
<dbReference type="EMBL" id="PYDT01000001">
    <property type="protein sequence ID" value="THU73125.1"/>
    <property type="molecule type" value="Genomic_DNA"/>
</dbReference>
<evidence type="ECO:0000256" key="4">
    <source>
        <dbReference type="ARBA" id="ARBA00022777"/>
    </source>
</evidence>
<feature type="binding site" evidence="9">
    <location>
        <position position="165"/>
    </location>
    <ligand>
        <name>a ribonucleoside 5'-phosphate</name>
        <dbReference type="ChEBI" id="CHEBI:58043"/>
    </ligand>
</feature>
<feature type="binding site" evidence="9">
    <location>
        <begin position="122"/>
        <end position="125"/>
    </location>
    <ligand>
        <name>a ribonucleoside 5'-phosphate</name>
        <dbReference type="ChEBI" id="CHEBI:58043"/>
    </ligand>
</feature>
<protein>
    <recommendedName>
        <fullName evidence="9">UMP-CMP kinase</fullName>
        <ecNumber evidence="9">2.7.4.14</ecNumber>
    </recommendedName>
    <alternativeName>
        <fullName evidence="9">Deoxycytidylate kinase</fullName>
        <shortName evidence="9">CK</shortName>
        <shortName evidence="9">dCMP kinase</shortName>
    </alternativeName>
    <alternativeName>
        <fullName evidence="9">Uridine monophosphate/cytidine monophosphate kinase</fullName>
        <shortName evidence="9">UMP/CMP kinase</shortName>
        <shortName evidence="9">UMP/CMPK</shortName>
    </alternativeName>
</protein>
<dbReference type="EC" id="2.7.4.14" evidence="9"/>
<feature type="region of interest" description="Disordered" evidence="10">
    <location>
        <begin position="351"/>
        <end position="377"/>
    </location>
</feature>
<dbReference type="CDD" id="cd02142">
    <property type="entry name" value="McbC_SagB-like_oxidoreductase"/>
    <property type="match status" value="2"/>
</dbReference>
<dbReference type="Gene3D" id="3.40.109.10">
    <property type="entry name" value="NADH Oxidase"/>
    <property type="match status" value="2"/>
</dbReference>
<dbReference type="GO" id="GO:0005737">
    <property type="term" value="C:cytoplasm"/>
    <property type="evidence" value="ECO:0007669"/>
    <property type="project" value="UniProtKB-SubCell"/>
</dbReference>
<dbReference type="GO" id="GO:0016491">
    <property type="term" value="F:oxidoreductase activity"/>
    <property type="evidence" value="ECO:0007669"/>
    <property type="project" value="InterPro"/>
</dbReference>
<evidence type="ECO:0000256" key="3">
    <source>
        <dbReference type="ARBA" id="ARBA00022741"/>
    </source>
</evidence>
<dbReference type="NCBIfam" id="TIGR01359">
    <property type="entry name" value="UMP_CMP_kin_fam"/>
    <property type="match status" value="1"/>
</dbReference>
<dbReference type="GO" id="GO:0005634">
    <property type="term" value="C:nucleus"/>
    <property type="evidence" value="ECO:0007669"/>
    <property type="project" value="UniProtKB-SubCell"/>
</dbReference>
<comment type="subcellular location">
    <subcellularLocation>
        <location evidence="9">Cytoplasm</location>
    </subcellularLocation>
    <subcellularLocation>
        <location evidence="9">Nucleus</location>
    </subcellularLocation>
</comment>
<keyword evidence="4 9" id="KW-0418">Kinase</keyword>
<dbReference type="SUPFAM" id="SSF55469">
    <property type="entry name" value="FMN-dependent nitroreductase-like"/>
    <property type="match status" value="2"/>
</dbReference>
<dbReference type="InterPro" id="IPR000415">
    <property type="entry name" value="Nitroreductase-like"/>
</dbReference>
<comment type="catalytic activity">
    <reaction evidence="9">
        <text>dCMP + ATP = dCDP + ADP</text>
        <dbReference type="Rhea" id="RHEA:25094"/>
        <dbReference type="ChEBI" id="CHEBI:30616"/>
        <dbReference type="ChEBI" id="CHEBI:57566"/>
        <dbReference type="ChEBI" id="CHEBI:58593"/>
        <dbReference type="ChEBI" id="CHEBI:456216"/>
        <dbReference type="EC" id="2.7.4.14"/>
    </reaction>
</comment>
<evidence type="ECO:0000256" key="6">
    <source>
        <dbReference type="ARBA" id="ARBA00022975"/>
    </source>
</evidence>
<comment type="catalytic activity">
    <reaction evidence="8 9">
        <text>UMP + ATP = UDP + ADP</text>
        <dbReference type="Rhea" id="RHEA:24400"/>
        <dbReference type="ChEBI" id="CHEBI:30616"/>
        <dbReference type="ChEBI" id="CHEBI:57865"/>
        <dbReference type="ChEBI" id="CHEBI:58223"/>
        <dbReference type="ChEBI" id="CHEBI:456216"/>
        <dbReference type="EC" id="2.7.4.14"/>
    </reaction>
</comment>
<evidence type="ECO:0000256" key="8">
    <source>
        <dbReference type="ARBA" id="ARBA00048116"/>
    </source>
</evidence>
<evidence type="ECO:0000256" key="5">
    <source>
        <dbReference type="ARBA" id="ARBA00022840"/>
    </source>
</evidence>
<dbReference type="InterPro" id="IPR033690">
    <property type="entry name" value="Adenylat_kinase_CS"/>
</dbReference>
<sequence>MKYRITRTEVPNVLRFMAFFKTVIAKLATEATSNRCNPFITFVLGGPGSGKGTQCVKIAETFRFAHLSAGDLLREEMSSNSENGTMIHDIIKDGKIVPSEITVNLLRKAIHSSGNHKFLIDGFPRNEENRIAFERIVGVEPDIVLFFDCPEEEMVKRVLNRNQGRVDDNIDTMKKRLEVFKKLNLPVIDYYSAKGKVCKINAVGTVNEVFEKVQPVLAALRCIRDDALDIESSSSSSAAAVDAATRYHNRTKHSLTGGYARGPRGLDWANQPNPFLRFLSSPLLPLLHSPPEPHDDSPLYHSVFSSSLPPPQPFSHASISRLLYDSLSLSAWKSTGLSTWSLRVNPSSGNLHPTESHLLSPPLPLSQQQPSSPPFSSSSFLAHYSPKDHSLELRASISPPDLPLHRSLLLAFSSILWREAWKYGERAFRYCNHDVGHALAAAAVSAATLGWDVCLLDGLGHDDLHRLLGLDRSNPPSPDRLPDRPVRGRLPWVESQHPDCALLIFPFGGTPPSVDYAELALALSRLPAMEWLGKPNSLSKDHVCWDVIYKTAEAVKKPPTYGEGFSVNPFHRSPLISPDLYKDMTVRQVVRKRRSAVDMDGVHVLEKDTFYQILLHCLPSGELGLGEKQGKQFTLPFRVLTWDAEVHAALFVHRVRDLPKGLYFLVRNEEHLDRLKSAMRSEFEWERPEGCPAGLPLYRLARGDCRELAKQLSCHQDIASDGCFSLGMVARFEPVLREKGAWMYPRLFWETGVLGQVLYLEAHAVGISATGIGCYFDDDVHEVLGLQGLEFQSLYHFTIGSPVLDKRILSLPAYPGPGIDA</sequence>
<name>A0A4V4H9V9_MUSBA</name>